<gene>
    <name evidence="9" type="ORF">AOA14_16025</name>
</gene>
<evidence type="ECO:0000256" key="6">
    <source>
        <dbReference type="ARBA" id="ARBA00023136"/>
    </source>
</evidence>
<proteinExistence type="inferred from homology"/>
<accession>A0A142W247</accession>
<reference evidence="10" key="1">
    <citation type="submission" date="2015-11" db="EMBL/GenBank/DDBJ databases">
        <title>Complete genome sequence of a polyethylene glycol-degrading strain Sphingopyxis terrae strain 203-1 (NBRC 15098).</title>
        <authorList>
            <person name="Yoshiyuki O."/>
            <person name="Shouta N."/>
            <person name="Nagata Y."/>
            <person name="Numata M."/>
            <person name="Tsuchikane K."/>
            <person name="Hosoyama A."/>
            <person name="Yamazoe A."/>
            <person name="Tsuda M."/>
            <person name="Fujita N."/>
            <person name="Kawai F."/>
        </authorList>
    </citation>
    <scope>NUCLEOTIDE SEQUENCE [LARGE SCALE GENOMIC DNA]</scope>
    <source>
        <strain evidence="10">203-1</strain>
    </source>
</reference>
<dbReference type="InterPro" id="IPR010130">
    <property type="entry name" value="T1SS_OMP_TolC"/>
</dbReference>
<dbReference type="GO" id="GO:0015562">
    <property type="term" value="F:efflux transmembrane transporter activity"/>
    <property type="evidence" value="ECO:0007669"/>
    <property type="project" value="InterPro"/>
</dbReference>
<dbReference type="Pfam" id="PF02321">
    <property type="entry name" value="OEP"/>
    <property type="match status" value="2"/>
</dbReference>
<dbReference type="KEGG" id="ster:AOA14_16025"/>
<dbReference type="EMBL" id="CP013342">
    <property type="protein sequence ID" value="AMU96114.1"/>
    <property type="molecule type" value="Genomic_DNA"/>
</dbReference>
<dbReference type="GO" id="GO:0015288">
    <property type="term" value="F:porin activity"/>
    <property type="evidence" value="ECO:0007669"/>
    <property type="project" value="TreeGrafter"/>
</dbReference>
<dbReference type="GO" id="GO:0009279">
    <property type="term" value="C:cell outer membrane"/>
    <property type="evidence" value="ECO:0007669"/>
    <property type="project" value="UniProtKB-SubCell"/>
</dbReference>
<evidence type="ECO:0000256" key="3">
    <source>
        <dbReference type="ARBA" id="ARBA00022448"/>
    </source>
</evidence>
<dbReference type="InterPro" id="IPR051906">
    <property type="entry name" value="TolC-like"/>
</dbReference>
<reference evidence="9 10" key="2">
    <citation type="journal article" date="2016" name="Genome Announc.">
        <title>Complete Genome Sequence of Sphingopyxis terrae Strain 203-1 (NBRC 111660), a Polyethylene Glycol Degrader.</title>
        <authorList>
            <person name="Ohtsubo Y."/>
            <person name="Nonoyama S."/>
            <person name="Nagata Y."/>
            <person name="Numata M."/>
            <person name="Tsuchikane K."/>
            <person name="Hosoyama A."/>
            <person name="Yamazoe A."/>
            <person name="Tsuda M."/>
            <person name="Fujita N."/>
            <person name="Kawai F."/>
        </authorList>
    </citation>
    <scope>NUCLEOTIDE SEQUENCE [LARGE SCALE GENOMIC DNA]</scope>
    <source>
        <strain evidence="9 10">203-1</strain>
    </source>
</reference>
<comment type="subcellular location">
    <subcellularLocation>
        <location evidence="1">Cell outer membrane</location>
    </subcellularLocation>
</comment>
<evidence type="ECO:0000256" key="7">
    <source>
        <dbReference type="ARBA" id="ARBA00023237"/>
    </source>
</evidence>
<dbReference type="AlphaFoldDB" id="A0A142W247"/>
<keyword evidence="5" id="KW-0812">Transmembrane</keyword>
<evidence type="ECO:0000256" key="2">
    <source>
        <dbReference type="ARBA" id="ARBA00007613"/>
    </source>
</evidence>
<evidence type="ECO:0000313" key="10">
    <source>
        <dbReference type="Proteomes" id="UP000076234"/>
    </source>
</evidence>
<keyword evidence="6" id="KW-0472">Membrane</keyword>
<name>A0A142W247_9SPHN</name>
<evidence type="ECO:0000256" key="5">
    <source>
        <dbReference type="ARBA" id="ARBA00022692"/>
    </source>
</evidence>
<comment type="similarity">
    <text evidence="2">Belongs to the outer membrane factor (OMF) (TC 1.B.17) family.</text>
</comment>
<dbReference type="PANTHER" id="PTHR30026:SF22">
    <property type="entry name" value="OUTER MEMBRANE EFFLUX PROTEIN"/>
    <property type="match status" value="1"/>
</dbReference>
<dbReference type="GO" id="GO:1990281">
    <property type="term" value="C:efflux pump complex"/>
    <property type="evidence" value="ECO:0007669"/>
    <property type="project" value="TreeGrafter"/>
</dbReference>
<feature type="region of interest" description="Disordered" evidence="8">
    <location>
        <begin position="443"/>
        <end position="465"/>
    </location>
</feature>
<dbReference type="Gene3D" id="1.20.1600.10">
    <property type="entry name" value="Outer membrane efflux proteins (OEP)"/>
    <property type="match status" value="1"/>
</dbReference>
<sequence>MSKFRTAALSLTAVALATTHDVGWAQRIELKTAVETAVQTNPEINQAIENKTAIEFEREQAQRLFAPRISVEGSVGIRRLENGTRRALGIADDVLYPMEGSLNVEQTLFDGGVRRNEVRRQAARTDGAAFRVEERSQFIALQVTRQYLDYLLQQRIVAASEDNIDFHSKLVTDLREGVAKGSLSIADQQQAEERQQAARARVTEANLDLVNTSASFRTLTGLDLVDGAALPPSLADSIPATLEDALARARERNPRVLEAQADLDAAHLLLRKAKAELSPTLALEGNARIGDDIDGFRGETNDLRAGVVLRWDVFNGGLKRSKVQEMHRREKEARYRVDQMIREAEEDVRVAWNTWDAQGKLVKELEEQSRVSDELLRSYRAQFNVGRRSLLDVLDAQNTRYNVQVRAETAKFAQFYSEFKLLAALNDLLAAMDVQPPAAAAATARERFKVQPTPEMNPEAMRDPT</sequence>
<evidence type="ECO:0000256" key="1">
    <source>
        <dbReference type="ARBA" id="ARBA00004442"/>
    </source>
</evidence>
<keyword evidence="4" id="KW-1134">Transmembrane beta strand</keyword>
<dbReference type="PANTHER" id="PTHR30026">
    <property type="entry name" value="OUTER MEMBRANE PROTEIN TOLC"/>
    <property type="match status" value="1"/>
</dbReference>
<dbReference type="STRING" id="1219058.AOA14_16025"/>
<protein>
    <submittedName>
        <fullName evidence="9">Agglutination protein</fullName>
    </submittedName>
</protein>
<dbReference type="InterPro" id="IPR003423">
    <property type="entry name" value="OMP_efflux"/>
</dbReference>
<dbReference type="SUPFAM" id="SSF56954">
    <property type="entry name" value="Outer membrane efflux proteins (OEP)"/>
    <property type="match status" value="1"/>
</dbReference>
<dbReference type="NCBIfam" id="TIGR01844">
    <property type="entry name" value="type_I_sec_TolC"/>
    <property type="match status" value="1"/>
</dbReference>
<evidence type="ECO:0000256" key="4">
    <source>
        <dbReference type="ARBA" id="ARBA00022452"/>
    </source>
</evidence>
<evidence type="ECO:0000313" key="9">
    <source>
        <dbReference type="EMBL" id="AMU96114.1"/>
    </source>
</evidence>
<dbReference type="Proteomes" id="UP000076234">
    <property type="component" value="Chromosome"/>
</dbReference>
<keyword evidence="3" id="KW-0813">Transport</keyword>
<keyword evidence="7" id="KW-0998">Cell outer membrane</keyword>
<organism evidence="9 10">
    <name type="scientific">Sphingopyxis terrae subsp. terrae NBRC 15098</name>
    <dbReference type="NCBI Taxonomy" id="1219058"/>
    <lineage>
        <taxon>Bacteria</taxon>
        <taxon>Pseudomonadati</taxon>
        <taxon>Pseudomonadota</taxon>
        <taxon>Alphaproteobacteria</taxon>
        <taxon>Sphingomonadales</taxon>
        <taxon>Sphingomonadaceae</taxon>
        <taxon>Sphingopyxis</taxon>
    </lineage>
</organism>
<evidence type="ECO:0000256" key="8">
    <source>
        <dbReference type="SAM" id="MobiDB-lite"/>
    </source>
</evidence>